<dbReference type="SUPFAM" id="SSF75005">
    <property type="entry name" value="Arabinanase/levansucrase/invertase"/>
    <property type="match status" value="1"/>
</dbReference>
<gene>
    <name evidence="18" type="ORF">DSM5745_05040</name>
</gene>
<feature type="signal peptide" evidence="17">
    <location>
        <begin position="1"/>
        <end position="20"/>
    </location>
</feature>
<accession>A0A3D8S5A3</accession>
<reference evidence="18 19" key="1">
    <citation type="journal article" date="2018" name="IMA Fungus">
        <title>IMA Genome-F 9: Draft genome sequence of Annulohypoxylon stygium, Aspergillus mulundensis, Berkeleyomyces basicola (syn. Thielaviopsis basicola), Ceratocystis smalleyi, two Cercospora beticola strains, Coleophoma cylindrospora, Fusarium fracticaudum, Phialophora cf. hyalina, and Morchella septimelata.</title>
        <authorList>
            <person name="Wingfield B.D."/>
            <person name="Bills G.F."/>
            <person name="Dong Y."/>
            <person name="Huang W."/>
            <person name="Nel W.J."/>
            <person name="Swalarsk-Parry B.S."/>
            <person name="Vaghefi N."/>
            <person name="Wilken P.M."/>
            <person name="An Z."/>
            <person name="de Beer Z.W."/>
            <person name="De Vos L."/>
            <person name="Chen L."/>
            <person name="Duong T.A."/>
            <person name="Gao Y."/>
            <person name="Hammerbacher A."/>
            <person name="Kikkert J.R."/>
            <person name="Li Y."/>
            <person name="Li H."/>
            <person name="Li K."/>
            <person name="Li Q."/>
            <person name="Liu X."/>
            <person name="Ma X."/>
            <person name="Naidoo K."/>
            <person name="Pethybridge S.J."/>
            <person name="Sun J."/>
            <person name="Steenkamp E.T."/>
            <person name="van der Nest M.A."/>
            <person name="van Wyk S."/>
            <person name="Wingfield M.J."/>
            <person name="Xiong C."/>
            <person name="Yue Q."/>
            <person name="Zhang X."/>
        </authorList>
    </citation>
    <scope>NUCLEOTIDE SEQUENCE [LARGE SCALE GENOMIC DNA]</scope>
    <source>
        <strain evidence="18 19">DSM 5745</strain>
    </source>
</reference>
<name>A0A3D8S5A3_9EURO</name>
<dbReference type="PIRSF" id="PIRSF026534">
    <property type="entry name" value="Endo_alpha-L-arabinosidase"/>
    <property type="match status" value="1"/>
</dbReference>
<dbReference type="GeneID" id="38115410"/>
<comment type="subcellular location">
    <subcellularLocation>
        <location evidence="2">Secreted</location>
    </subcellularLocation>
</comment>
<keyword evidence="7" id="KW-0858">Xylan degradation</keyword>
<comment type="similarity">
    <text evidence="4 15">Belongs to the glycosyl hydrolase 43 family.</text>
</comment>
<dbReference type="InterPro" id="IPR006710">
    <property type="entry name" value="Glyco_hydro_43"/>
</dbReference>
<keyword evidence="11" id="KW-0119">Carbohydrate metabolism</keyword>
<comment type="caution">
    <text evidence="18">The sequence shown here is derived from an EMBL/GenBank/DDBJ whole genome shotgun (WGS) entry which is preliminary data.</text>
</comment>
<dbReference type="EC" id="3.2.1.99" evidence="5 15"/>
<evidence type="ECO:0000256" key="4">
    <source>
        <dbReference type="ARBA" id="ARBA00009865"/>
    </source>
</evidence>
<comment type="function">
    <text evidence="14">Endo-1,5-alpha-L-arabinanase involved in degradation of pectin. Its preferred substrate is linear 1,5-alpha-L-arabinan.</text>
</comment>
<evidence type="ECO:0000256" key="16">
    <source>
        <dbReference type="PIRSR" id="PIRSR606710-2"/>
    </source>
</evidence>
<dbReference type="RefSeq" id="XP_026604536.1">
    <property type="nucleotide sequence ID" value="XM_026747056.1"/>
</dbReference>
<evidence type="ECO:0000256" key="8">
    <source>
        <dbReference type="ARBA" id="ARBA00022729"/>
    </source>
</evidence>
<comment type="pathway">
    <text evidence="3 15">Glycan metabolism; L-arabinan degradation.</text>
</comment>
<protein>
    <recommendedName>
        <fullName evidence="5 15">Arabinan endo-1,5-alpha-L-arabinosidase</fullName>
        <ecNumber evidence="5 15">3.2.1.99</ecNumber>
    </recommendedName>
</protein>
<proteinExistence type="inferred from homology"/>
<keyword evidence="6" id="KW-0964">Secreted</keyword>
<dbReference type="GO" id="GO:0031222">
    <property type="term" value="P:arabinan catabolic process"/>
    <property type="evidence" value="ECO:0007669"/>
    <property type="project" value="UniProtKB-UniPathway"/>
</dbReference>
<evidence type="ECO:0000256" key="5">
    <source>
        <dbReference type="ARBA" id="ARBA00012586"/>
    </source>
</evidence>
<evidence type="ECO:0000256" key="11">
    <source>
        <dbReference type="ARBA" id="ARBA00023277"/>
    </source>
</evidence>
<keyword evidence="13" id="KW-0624">Polysaccharide degradation</keyword>
<evidence type="ECO:0000256" key="7">
    <source>
        <dbReference type="ARBA" id="ARBA00022651"/>
    </source>
</evidence>
<dbReference type="GO" id="GO:0045493">
    <property type="term" value="P:xylan catabolic process"/>
    <property type="evidence" value="ECO:0007669"/>
    <property type="project" value="UniProtKB-KW"/>
</dbReference>
<evidence type="ECO:0000256" key="3">
    <source>
        <dbReference type="ARBA" id="ARBA00004834"/>
    </source>
</evidence>
<evidence type="ECO:0000256" key="13">
    <source>
        <dbReference type="ARBA" id="ARBA00023326"/>
    </source>
</evidence>
<evidence type="ECO:0000256" key="10">
    <source>
        <dbReference type="ARBA" id="ARBA00023180"/>
    </source>
</evidence>
<dbReference type="AlphaFoldDB" id="A0A3D8S5A3"/>
<dbReference type="Pfam" id="PF04616">
    <property type="entry name" value="Glyco_hydro_43"/>
    <property type="match status" value="1"/>
</dbReference>
<evidence type="ECO:0000256" key="9">
    <source>
        <dbReference type="ARBA" id="ARBA00022801"/>
    </source>
</evidence>
<evidence type="ECO:0000256" key="17">
    <source>
        <dbReference type="SAM" id="SignalP"/>
    </source>
</evidence>
<keyword evidence="9 15" id="KW-0378">Hydrolase</keyword>
<sequence length="337" mass="37594">MKLPFSYILNLLLTLLTTNPHFPNPNPCTGDCWTHEPGLISRPSDNQYFRFATGSGIHIHSAPSLSGPWKSVGEALSNGSVIDHQGRRNLWAPDVHYDTSTNMYHMYYTVSTIGSRDSVIGLASSPDMAPESWTDHGAVFRSTNNDRYNAVDSNWVRIHGKPYLNFGSSWDGLFQVPLSLSLMKDLKEGTGGLATHAVQDALSHLASNATGHHRIEAPFLFQHRRWYYLLLSSGRADASEKNLPAQGEENRIMVCRSKNGRGEFVDKDGKSCRESGGTTLLASHDAIFGPGGQGVIEDKEYGLVLYYHYADRSLGLSTEQYRFGWNVLRWEDDWPVV</sequence>
<organism evidence="18 19">
    <name type="scientific">Aspergillus mulundensis</name>
    <dbReference type="NCBI Taxonomy" id="1810919"/>
    <lineage>
        <taxon>Eukaryota</taxon>
        <taxon>Fungi</taxon>
        <taxon>Dikarya</taxon>
        <taxon>Ascomycota</taxon>
        <taxon>Pezizomycotina</taxon>
        <taxon>Eurotiomycetes</taxon>
        <taxon>Eurotiomycetidae</taxon>
        <taxon>Eurotiales</taxon>
        <taxon>Aspergillaceae</taxon>
        <taxon>Aspergillus</taxon>
        <taxon>Aspergillus subgen. Nidulantes</taxon>
    </lineage>
</organism>
<dbReference type="InterPro" id="IPR016840">
    <property type="entry name" value="Glyco_hydro_43_endo_a_Ara-ase"/>
</dbReference>
<evidence type="ECO:0000256" key="6">
    <source>
        <dbReference type="ARBA" id="ARBA00022525"/>
    </source>
</evidence>
<keyword evidence="19" id="KW-1185">Reference proteome</keyword>
<dbReference type="UniPathway" id="UPA00667"/>
<feature type="site" description="Important for catalytic activity, responsible for pKa modulation of the active site Glu and correct orientation of both the proton donor and substrate" evidence="16">
    <location>
        <position position="152"/>
    </location>
</feature>
<evidence type="ECO:0000256" key="12">
    <source>
        <dbReference type="ARBA" id="ARBA00023295"/>
    </source>
</evidence>
<dbReference type="Proteomes" id="UP000256690">
    <property type="component" value="Unassembled WGS sequence"/>
</dbReference>
<dbReference type="InterPro" id="IPR050727">
    <property type="entry name" value="GH43_arabinanases"/>
</dbReference>
<feature type="chain" id="PRO_5017685727" description="Arabinan endo-1,5-alpha-L-arabinosidase" evidence="17">
    <location>
        <begin position="21"/>
        <end position="337"/>
    </location>
</feature>
<keyword evidence="8 17" id="KW-0732">Signal</keyword>
<dbReference type="Gene3D" id="2.115.10.20">
    <property type="entry name" value="Glycosyl hydrolase domain, family 43"/>
    <property type="match status" value="1"/>
</dbReference>
<evidence type="ECO:0000256" key="2">
    <source>
        <dbReference type="ARBA" id="ARBA00004613"/>
    </source>
</evidence>
<dbReference type="STRING" id="1810919.A0A3D8S5A3"/>
<keyword evidence="10" id="KW-0325">Glycoprotein</keyword>
<evidence type="ECO:0000256" key="1">
    <source>
        <dbReference type="ARBA" id="ARBA00000375"/>
    </source>
</evidence>
<comment type="catalytic activity">
    <reaction evidence="1 15">
        <text>Endohydrolysis of (1-&gt;5)-alpha-arabinofuranosidic linkages in (1-&gt;5)-arabinans.</text>
        <dbReference type="EC" id="3.2.1.99"/>
    </reaction>
</comment>
<dbReference type="OrthoDB" id="195678at2759"/>
<evidence type="ECO:0000313" key="18">
    <source>
        <dbReference type="EMBL" id="RDW81483.1"/>
    </source>
</evidence>
<dbReference type="GO" id="GO:0005576">
    <property type="term" value="C:extracellular region"/>
    <property type="evidence" value="ECO:0007669"/>
    <property type="project" value="UniProtKB-SubCell"/>
</dbReference>
<keyword evidence="12 15" id="KW-0326">Glycosidase</keyword>
<dbReference type="EMBL" id="PVWQ01000005">
    <property type="protein sequence ID" value="RDW81483.1"/>
    <property type="molecule type" value="Genomic_DNA"/>
</dbReference>
<dbReference type="PANTHER" id="PTHR43301:SF7">
    <property type="entry name" value="ARABINAN ENDO-1,5-ALPHA-L-ARABINOSIDASE C"/>
    <property type="match status" value="1"/>
</dbReference>
<dbReference type="GO" id="GO:0046558">
    <property type="term" value="F:arabinan endo-1,5-alpha-L-arabinosidase activity"/>
    <property type="evidence" value="ECO:0007669"/>
    <property type="project" value="UniProtKB-EC"/>
</dbReference>
<evidence type="ECO:0000256" key="15">
    <source>
        <dbReference type="PIRNR" id="PIRNR026534"/>
    </source>
</evidence>
<evidence type="ECO:0000256" key="14">
    <source>
        <dbReference type="ARBA" id="ARBA00025221"/>
    </source>
</evidence>
<dbReference type="InterPro" id="IPR023296">
    <property type="entry name" value="Glyco_hydro_beta-prop_sf"/>
</dbReference>
<dbReference type="PANTHER" id="PTHR43301">
    <property type="entry name" value="ARABINAN ENDO-1,5-ALPHA-L-ARABINOSIDASE"/>
    <property type="match status" value="1"/>
</dbReference>
<evidence type="ECO:0000313" key="19">
    <source>
        <dbReference type="Proteomes" id="UP000256690"/>
    </source>
</evidence>
<dbReference type="CDD" id="cd18831">
    <property type="entry name" value="GH43_AnAbnA-like"/>
    <property type="match status" value="1"/>
</dbReference>